<dbReference type="STRING" id="1365950.SAMN05428963_103217"/>
<evidence type="ECO:0000313" key="3">
    <source>
        <dbReference type="Proteomes" id="UP000190135"/>
    </source>
</evidence>
<dbReference type="GO" id="GO:0016747">
    <property type="term" value="F:acyltransferase activity, transferring groups other than amino-acyl groups"/>
    <property type="evidence" value="ECO:0007669"/>
    <property type="project" value="InterPro"/>
</dbReference>
<name>A0A1T4NW13_9HYPH</name>
<sequence>MDAISDVLYLLDSSEYDDAVAAITDEAFGPGRFVRAAERVREMAPHIRALSFVAIQGGAVVGSVRLTPVAIGKTPVLMLGPLAVRPGYKNRGIGKALMRMAADAAKAAGETVIFLVGDEPYYGPLGYRRLAIGSVTMPRPVDPTRILALPLVEGALVGLEGRVQPR</sequence>
<feature type="domain" description="N-acetyltransferase" evidence="1">
    <location>
        <begin position="7"/>
        <end position="152"/>
    </location>
</feature>
<keyword evidence="3" id="KW-1185">Reference proteome</keyword>
<accession>A0A1T4NW13</accession>
<dbReference type="SUPFAM" id="SSF55729">
    <property type="entry name" value="Acyl-CoA N-acyltransferases (Nat)"/>
    <property type="match status" value="1"/>
</dbReference>
<dbReference type="EMBL" id="FUXL01000003">
    <property type="protein sequence ID" value="SJZ83385.1"/>
    <property type="molecule type" value="Genomic_DNA"/>
</dbReference>
<dbReference type="InterPro" id="IPR000182">
    <property type="entry name" value="GNAT_dom"/>
</dbReference>
<dbReference type="PROSITE" id="PS51186">
    <property type="entry name" value="GNAT"/>
    <property type="match status" value="1"/>
</dbReference>
<dbReference type="Gene3D" id="3.40.630.30">
    <property type="match status" value="1"/>
</dbReference>
<protein>
    <submittedName>
        <fullName evidence="2">Predicted N-acetyltransferase YhbS</fullName>
    </submittedName>
</protein>
<dbReference type="Pfam" id="PF00583">
    <property type="entry name" value="Acetyltransf_1"/>
    <property type="match status" value="1"/>
</dbReference>
<proteinExistence type="predicted"/>
<keyword evidence="2" id="KW-0808">Transferase</keyword>
<dbReference type="OrthoDB" id="9815099at2"/>
<dbReference type="Proteomes" id="UP000190135">
    <property type="component" value="Unassembled WGS sequence"/>
</dbReference>
<dbReference type="InterPro" id="IPR016181">
    <property type="entry name" value="Acyl_CoA_acyltransferase"/>
</dbReference>
<reference evidence="2 3" key="1">
    <citation type="submission" date="2017-02" db="EMBL/GenBank/DDBJ databases">
        <authorList>
            <person name="Peterson S.W."/>
        </authorList>
    </citation>
    <scope>NUCLEOTIDE SEQUENCE [LARGE SCALE GENOMIC DNA]</scope>
    <source>
        <strain evidence="2 3">USBA 369</strain>
    </source>
</reference>
<dbReference type="CDD" id="cd04301">
    <property type="entry name" value="NAT_SF"/>
    <property type="match status" value="1"/>
</dbReference>
<evidence type="ECO:0000313" key="2">
    <source>
        <dbReference type="EMBL" id="SJZ83385.1"/>
    </source>
</evidence>
<gene>
    <name evidence="2" type="ORF">SAMN05428963_103217</name>
</gene>
<dbReference type="RefSeq" id="WP_078707325.1">
    <property type="nucleotide sequence ID" value="NZ_FUXL01000003.1"/>
</dbReference>
<evidence type="ECO:0000259" key="1">
    <source>
        <dbReference type="PROSITE" id="PS51186"/>
    </source>
</evidence>
<organism evidence="2 3">
    <name type="scientific">Consotaella salsifontis</name>
    <dbReference type="NCBI Taxonomy" id="1365950"/>
    <lineage>
        <taxon>Bacteria</taxon>
        <taxon>Pseudomonadati</taxon>
        <taxon>Pseudomonadota</taxon>
        <taxon>Alphaproteobacteria</taxon>
        <taxon>Hyphomicrobiales</taxon>
        <taxon>Aurantimonadaceae</taxon>
        <taxon>Consotaella</taxon>
    </lineage>
</organism>
<dbReference type="AlphaFoldDB" id="A0A1T4NW13"/>